<evidence type="ECO:0000313" key="2">
    <source>
        <dbReference type="EMBL" id="OIQ70758.1"/>
    </source>
</evidence>
<dbReference type="AlphaFoldDB" id="A0A1J5PH37"/>
<accession>A0A1J5PH37</accession>
<dbReference type="InterPro" id="IPR014719">
    <property type="entry name" value="Ribosomal_bL12_C/ClpS-like"/>
</dbReference>
<dbReference type="Pfam" id="PF02617">
    <property type="entry name" value="ClpS"/>
    <property type="match status" value="1"/>
</dbReference>
<dbReference type="HAMAP" id="MF_00302">
    <property type="entry name" value="ClpS"/>
    <property type="match status" value="1"/>
</dbReference>
<dbReference type="SUPFAM" id="SSF54736">
    <property type="entry name" value="ClpS-like"/>
    <property type="match status" value="1"/>
</dbReference>
<feature type="domain" description="Adaptor protein ClpS core" evidence="1">
    <location>
        <begin position="54"/>
        <end position="132"/>
    </location>
</feature>
<dbReference type="NCBIfam" id="NF000672">
    <property type="entry name" value="PRK00033.1-5"/>
    <property type="match status" value="1"/>
</dbReference>
<dbReference type="InterPro" id="IPR003769">
    <property type="entry name" value="ClpS_core"/>
</dbReference>
<evidence type="ECO:0000259" key="1">
    <source>
        <dbReference type="Pfam" id="PF02617"/>
    </source>
</evidence>
<dbReference type="InterPro" id="IPR022935">
    <property type="entry name" value="ClpS"/>
</dbReference>
<proteinExistence type="inferred from homology"/>
<name>A0A1J5PH37_9ZZZZ</name>
<dbReference type="FunFam" id="3.30.1390.10:FF:000002">
    <property type="entry name" value="ATP-dependent Clp protease adapter protein ClpS"/>
    <property type="match status" value="1"/>
</dbReference>
<dbReference type="Gene3D" id="3.30.1390.10">
    <property type="match status" value="1"/>
</dbReference>
<dbReference type="GO" id="GO:0006508">
    <property type="term" value="P:proteolysis"/>
    <property type="evidence" value="ECO:0007669"/>
    <property type="project" value="UniProtKB-KW"/>
</dbReference>
<dbReference type="GO" id="GO:0030163">
    <property type="term" value="P:protein catabolic process"/>
    <property type="evidence" value="ECO:0007669"/>
    <property type="project" value="InterPro"/>
</dbReference>
<organism evidence="2">
    <name type="scientific">mine drainage metagenome</name>
    <dbReference type="NCBI Taxonomy" id="410659"/>
    <lineage>
        <taxon>unclassified sequences</taxon>
        <taxon>metagenomes</taxon>
        <taxon>ecological metagenomes</taxon>
    </lineage>
</organism>
<reference evidence="2" key="1">
    <citation type="submission" date="2016-10" db="EMBL/GenBank/DDBJ databases">
        <title>Sequence of Gallionella enrichment culture.</title>
        <authorList>
            <person name="Poehlein A."/>
            <person name="Muehling M."/>
            <person name="Daniel R."/>
        </authorList>
    </citation>
    <scope>NUCLEOTIDE SEQUENCE</scope>
</reference>
<keyword evidence="2" id="KW-0645">Protease</keyword>
<keyword evidence="2" id="KW-0378">Hydrolase</keyword>
<gene>
    <name evidence="2" type="primary">clpS_14</name>
    <name evidence="2" type="ORF">GALL_476280</name>
</gene>
<dbReference type="PANTHER" id="PTHR33473:SF19">
    <property type="entry name" value="ATP-DEPENDENT CLP PROTEASE ADAPTER PROTEIN CLPS"/>
    <property type="match status" value="1"/>
</dbReference>
<protein>
    <submittedName>
        <fullName evidence="2">ATP-dependent Clp protease adapter protein ClpS</fullName>
    </submittedName>
</protein>
<dbReference type="EMBL" id="MLJW01004044">
    <property type="protein sequence ID" value="OIQ70758.1"/>
    <property type="molecule type" value="Genomic_DNA"/>
</dbReference>
<dbReference type="GO" id="GO:0008233">
    <property type="term" value="F:peptidase activity"/>
    <property type="evidence" value="ECO:0007669"/>
    <property type="project" value="UniProtKB-KW"/>
</dbReference>
<dbReference type="PANTHER" id="PTHR33473">
    <property type="entry name" value="ATP-DEPENDENT CLP PROTEASE ADAPTER PROTEIN CLPS1, CHLOROPLASTIC"/>
    <property type="match status" value="1"/>
</dbReference>
<sequence length="137" mass="15195">MSDSDESIRICGIKRRDMQDGRLLPTISRMAASNKPHPDGGGSLVVERQAQRVKPPAMYQVVLLNDNFTPMEFVVVVIQQFFNKDRETATQIMLKVHQDGRGVCGVYTRDIAATKVEQVIGAARQAGHPLQCVMEAI</sequence>
<comment type="caution">
    <text evidence="2">The sequence shown here is derived from an EMBL/GenBank/DDBJ whole genome shotgun (WGS) entry which is preliminary data.</text>
</comment>